<dbReference type="PANTHER" id="PTHR45339:SF5">
    <property type="entry name" value="HISTIDINE KINASE"/>
    <property type="match status" value="1"/>
</dbReference>
<dbReference type="InterPro" id="IPR003661">
    <property type="entry name" value="HisK_dim/P_dom"/>
</dbReference>
<keyword evidence="4" id="KW-0902">Two-component regulatory system</keyword>
<dbReference type="CDD" id="cd16922">
    <property type="entry name" value="HATPase_EvgS-ArcB-TorS-like"/>
    <property type="match status" value="1"/>
</dbReference>
<dbReference type="RefSeq" id="WP_065620740.1">
    <property type="nucleotide sequence ID" value="NZ_LYOZ01000016.1"/>
</dbReference>
<dbReference type="EC" id="2.7.13.3" evidence="2"/>
<dbReference type="InterPro" id="IPR005467">
    <property type="entry name" value="His_kinase_dom"/>
</dbReference>
<dbReference type="PRINTS" id="PR00344">
    <property type="entry name" value="BCTRLSENSOR"/>
</dbReference>
<dbReference type="SUPFAM" id="SSF52172">
    <property type="entry name" value="CheY-like"/>
    <property type="match status" value="1"/>
</dbReference>
<dbReference type="InterPro" id="IPR036097">
    <property type="entry name" value="HisK_dim/P_sf"/>
</dbReference>
<dbReference type="InterPro" id="IPR036890">
    <property type="entry name" value="HATPase_C_sf"/>
</dbReference>
<dbReference type="InterPro" id="IPR011006">
    <property type="entry name" value="CheY-like_superfamily"/>
</dbReference>
<dbReference type="SUPFAM" id="SSF47226">
    <property type="entry name" value="Histidine-containing phosphotransfer domain, HPT domain"/>
    <property type="match status" value="1"/>
</dbReference>
<dbReference type="InterPro" id="IPR013655">
    <property type="entry name" value="PAS_fold_3"/>
</dbReference>
<dbReference type="Gene3D" id="1.20.120.160">
    <property type="entry name" value="HPT domain"/>
    <property type="match status" value="1"/>
</dbReference>
<dbReference type="SMART" id="SM00387">
    <property type="entry name" value="HATPase_c"/>
    <property type="match status" value="1"/>
</dbReference>
<dbReference type="Pfam" id="PF01627">
    <property type="entry name" value="Hpt"/>
    <property type="match status" value="1"/>
</dbReference>
<dbReference type="SMART" id="SM00448">
    <property type="entry name" value="REC"/>
    <property type="match status" value="1"/>
</dbReference>
<dbReference type="PROSITE" id="PS50110">
    <property type="entry name" value="RESPONSE_REGULATORY"/>
    <property type="match status" value="1"/>
</dbReference>
<dbReference type="SMART" id="SM00388">
    <property type="entry name" value="HisKA"/>
    <property type="match status" value="1"/>
</dbReference>
<name>A0ABX2XZN1_9GAMM</name>
<dbReference type="CDD" id="cd17546">
    <property type="entry name" value="REC_hyHK_CKI1_RcsC-like"/>
    <property type="match status" value="1"/>
</dbReference>
<dbReference type="InterPro" id="IPR003594">
    <property type="entry name" value="HATPase_dom"/>
</dbReference>
<keyword evidence="3 5" id="KW-0597">Phosphoprotein</keyword>
<proteinExistence type="predicted"/>
<comment type="catalytic activity">
    <reaction evidence="1">
        <text>ATP + protein L-histidine = ADP + protein N-phospho-L-histidine.</text>
        <dbReference type="EC" id="2.7.13.3"/>
    </reaction>
</comment>
<evidence type="ECO:0000259" key="8">
    <source>
        <dbReference type="PROSITE" id="PS50113"/>
    </source>
</evidence>
<evidence type="ECO:0000259" key="7">
    <source>
        <dbReference type="PROSITE" id="PS50110"/>
    </source>
</evidence>
<evidence type="ECO:0000256" key="3">
    <source>
        <dbReference type="ARBA" id="ARBA00022553"/>
    </source>
</evidence>
<dbReference type="Pfam" id="PF00512">
    <property type="entry name" value="HisKA"/>
    <property type="match status" value="1"/>
</dbReference>
<dbReference type="PROSITE" id="PS50113">
    <property type="entry name" value="PAC"/>
    <property type="match status" value="1"/>
</dbReference>
<dbReference type="InterPro" id="IPR035965">
    <property type="entry name" value="PAS-like_dom_sf"/>
</dbReference>
<evidence type="ECO:0000313" key="9">
    <source>
        <dbReference type="EMBL" id="OCH98416.1"/>
    </source>
</evidence>
<dbReference type="InterPro" id="IPR036641">
    <property type="entry name" value="HPT_dom_sf"/>
</dbReference>
<evidence type="ECO:0000259" key="6">
    <source>
        <dbReference type="PROSITE" id="PS50109"/>
    </source>
</evidence>
<feature type="domain" description="PAC" evidence="8">
    <location>
        <begin position="96"/>
        <end position="148"/>
    </location>
</feature>
<dbReference type="Gene3D" id="3.40.50.2300">
    <property type="match status" value="1"/>
</dbReference>
<sequence>MQEKKTRFRFTLDEVGDFLAKLSEHSDQVYWISSPDFSKIQYISPSYERIWGRSREQLYANPEIWITFLHPEDVENHHPIHHMAEQIKRLGEKARYSEQYRIIRPNGEIRWIIDKGFPLIDHRGLCYGVTGVATDVTDELKQTEDLKKAKEAAEIANKAKSEFIANMSHDIRTPLSGIVGLSKLLEGEAQTDTEKEYARWINQSGEQLLDLLNNVLELISLENLKELEINREWFSLREELLTICKLELPAIKVKNLEFTVEIEESVPDFIFSDRIKLHQILLNLLGNAIKFTEKGHIILAVRFLSSSEETVELEFCVEDTGIGIADNQQERVFDRFFRIAPSYKGVYKGYGLGLHIVKKYVALLGGEIRLKSMVGKGSIFAFKLSVKSSREDSAKTFFNLNELEEENIPEKASIPNPKRFSHTKRLKEAAIELPHLLLIEDNTIALRLLESVCKQVGCQFTSTMDAEDAFELVKKNDYDLIITDIGLPGMSGIELTIYIRHWEQALNKKPIPIVGLTAHSLGSSVDECLEAGMNKVFAKPINLPTMQGIVSALIPMNKLESSANLFDEETPLDEEKLFNLTKYPLLDIEQGLDNLGSVDLLKELLTLMVKEDVPDDKAKIQEAFAIKDWPTVEKLALKMKSSALYCGTIRLRYACQYLEGYKKTASTPLLEKLYYQLIQILDATRQAIIDWLQKQNQN</sequence>
<dbReference type="InterPro" id="IPR000700">
    <property type="entry name" value="PAS-assoc_C"/>
</dbReference>
<keyword evidence="10" id="KW-1185">Reference proteome</keyword>
<dbReference type="InterPro" id="IPR008207">
    <property type="entry name" value="Sig_transdc_His_kin_Hpt_dom"/>
</dbReference>
<feature type="domain" description="Response regulatory" evidence="7">
    <location>
        <begin position="435"/>
        <end position="554"/>
    </location>
</feature>
<accession>A0ABX2XZN1</accession>
<evidence type="ECO:0000256" key="1">
    <source>
        <dbReference type="ARBA" id="ARBA00000085"/>
    </source>
</evidence>
<evidence type="ECO:0000256" key="4">
    <source>
        <dbReference type="ARBA" id="ARBA00023012"/>
    </source>
</evidence>
<reference evidence="9 10" key="1">
    <citation type="submission" date="2016-05" db="EMBL/GenBank/DDBJ databases">
        <authorList>
            <person name="Prochazka B."/>
            <person name="Indra A."/>
            <person name="Hasenberger P."/>
            <person name="Blaschitz M."/>
            <person name="Wagner L."/>
            <person name="Wewalka G."/>
            <person name="Sorschag S."/>
            <person name="Schmid D."/>
            <person name="Ruppitsch W."/>
        </authorList>
    </citation>
    <scope>NUCLEOTIDE SEQUENCE [LARGE SCALE GENOMIC DNA]</scope>
    <source>
        <strain evidence="9 10">974010_12</strain>
    </source>
</reference>
<protein>
    <recommendedName>
        <fullName evidence="2">histidine kinase</fullName>
        <ecNumber evidence="2">2.7.13.3</ecNumber>
    </recommendedName>
</protein>
<evidence type="ECO:0000313" key="10">
    <source>
        <dbReference type="Proteomes" id="UP000093336"/>
    </source>
</evidence>
<dbReference type="CDD" id="cd00082">
    <property type="entry name" value="HisKA"/>
    <property type="match status" value="1"/>
</dbReference>
<dbReference type="PROSITE" id="PS50109">
    <property type="entry name" value="HIS_KIN"/>
    <property type="match status" value="1"/>
</dbReference>
<organism evidence="9 10">
    <name type="scientific">Legionella jamestowniensis</name>
    <dbReference type="NCBI Taxonomy" id="455"/>
    <lineage>
        <taxon>Bacteria</taxon>
        <taxon>Pseudomonadati</taxon>
        <taxon>Pseudomonadota</taxon>
        <taxon>Gammaproteobacteria</taxon>
        <taxon>Legionellales</taxon>
        <taxon>Legionellaceae</taxon>
        <taxon>Legionella</taxon>
    </lineage>
</organism>
<dbReference type="NCBIfam" id="TIGR00229">
    <property type="entry name" value="sensory_box"/>
    <property type="match status" value="1"/>
</dbReference>
<dbReference type="Proteomes" id="UP000093336">
    <property type="component" value="Unassembled WGS sequence"/>
</dbReference>
<feature type="domain" description="Histidine kinase" evidence="6">
    <location>
        <begin position="166"/>
        <end position="388"/>
    </location>
</feature>
<dbReference type="Gene3D" id="3.30.450.20">
    <property type="entry name" value="PAS domain"/>
    <property type="match status" value="1"/>
</dbReference>
<dbReference type="Pfam" id="PF02518">
    <property type="entry name" value="HATPase_c"/>
    <property type="match status" value="1"/>
</dbReference>
<dbReference type="InterPro" id="IPR004358">
    <property type="entry name" value="Sig_transdc_His_kin-like_C"/>
</dbReference>
<dbReference type="Pfam" id="PF08447">
    <property type="entry name" value="PAS_3"/>
    <property type="match status" value="1"/>
</dbReference>
<dbReference type="CDD" id="cd00130">
    <property type="entry name" value="PAS"/>
    <property type="match status" value="1"/>
</dbReference>
<dbReference type="Gene3D" id="1.10.287.130">
    <property type="match status" value="1"/>
</dbReference>
<dbReference type="EMBL" id="LYOZ01000016">
    <property type="protein sequence ID" value="OCH98416.1"/>
    <property type="molecule type" value="Genomic_DNA"/>
</dbReference>
<dbReference type="SUPFAM" id="SSF47384">
    <property type="entry name" value="Homodimeric domain of signal transducing histidine kinase"/>
    <property type="match status" value="1"/>
</dbReference>
<evidence type="ECO:0000256" key="5">
    <source>
        <dbReference type="PROSITE-ProRule" id="PRU00169"/>
    </source>
</evidence>
<dbReference type="Gene3D" id="3.30.565.10">
    <property type="entry name" value="Histidine kinase-like ATPase, C-terminal domain"/>
    <property type="match status" value="1"/>
</dbReference>
<evidence type="ECO:0000256" key="2">
    <source>
        <dbReference type="ARBA" id="ARBA00012438"/>
    </source>
</evidence>
<dbReference type="PANTHER" id="PTHR45339">
    <property type="entry name" value="HYBRID SIGNAL TRANSDUCTION HISTIDINE KINASE J"/>
    <property type="match status" value="1"/>
</dbReference>
<gene>
    <name evidence="9" type="ORF">A8135_12760</name>
</gene>
<dbReference type="SUPFAM" id="SSF55874">
    <property type="entry name" value="ATPase domain of HSP90 chaperone/DNA topoisomerase II/histidine kinase"/>
    <property type="match status" value="1"/>
</dbReference>
<dbReference type="SMART" id="SM00091">
    <property type="entry name" value="PAS"/>
    <property type="match status" value="1"/>
</dbReference>
<comment type="caution">
    <text evidence="9">The sequence shown here is derived from an EMBL/GenBank/DDBJ whole genome shotgun (WGS) entry which is preliminary data.</text>
</comment>
<dbReference type="InterPro" id="IPR001789">
    <property type="entry name" value="Sig_transdc_resp-reg_receiver"/>
</dbReference>
<dbReference type="SUPFAM" id="SSF55785">
    <property type="entry name" value="PYP-like sensor domain (PAS domain)"/>
    <property type="match status" value="1"/>
</dbReference>
<feature type="modified residue" description="4-aspartylphosphate" evidence="5">
    <location>
        <position position="484"/>
    </location>
</feature>
<dbReference type="Pfam" id="PF00072">
    <property type="entry name" value="Response_reg"/>
    <property type="match status" value="1"/>
</dbReference>
<dbReference type="InterPro" id="IPR000014">
    <property type="entry name" value="PAS"/>
</dbReference>